<proteinExistence type="predicted"/>
<evidence type="ECO:0000313" key="2">
    <source>
        <dbReference type="Proteomes" id="UP000177810"/>
    </source>
</evidence>
<protein>
    <submittedName>
        <fullName evidence="1">Uncharacterized protein</fullName>
    </submittedName>
</protein>
<name>A0A1G2F3R1_9BACT</name>
<accession>A0A1G2F3R1</accession>
<sequence>MLSRRKLRPRLGKYDLAYQKEKGGEWTIKTVWATCQAEVEVALRRKTGIDLSKVNDYAFLSP</sequence>
<dbReference type="AlphaFoldDB" id="A0A1G2F3R1"/>
<dbReference type="Proteomes" id="UP000177810">
    <property type="component" value="Unassembled WGS sequence"/>
</dbReference>
<gene>
    <name evidence="1" type="ORF">A2V69_02145</name>
</gene>
<organism evidence="1 2">
    <name type="scientific">Candidatus Portnoybacteria bacterium RBG_13_40_8</name>
    <dbReference type="NCBI Taxonomy" id="1801990"/>
    <lineage>
        <taxon>Bacteria</taxon>
        <taxon>Candidatus Portnoyibacteriota</taxon>
    </lineage>
</organism>
<dbReference type="EMBL" id="MHMT01000024">
    <property type="protein sequence ID" value="OGZ32181.1"/>
    <property type="molecule type" value="Genomic_DNA"/>
</dbReference>
<evidence type="ECO:0000313" key="1">
    <source>
        <dbReference type="EMBL" id="OGZ32181.1"/>
    </source>
</evidence>
<dbReference type="STRING" id="1801990.A2V69_02145"/>
<reference evidence="1 2" key="1">
    <citation type="journal article" date="2016" name="Nat. Commun.">
        <title>Thousands of microbial genomes shed light on interconnected biogeochemical processes in an aquifer system.</title>
        <authorList>
            <person name="Anantharaman K."/>
            <person name="Brown C.T."/>
            <person name="Hug L.A."/>
            <person name="Sharon I."/>
            <person name="Castelle C.J."/>
            <person name="Probst A.J."/>
            <person name="Thomas B.C."/>
            <person name="Singh A."/>
            <person name="Wilkins M.J."/>
            <person name="Karaoz U."/>
            <person name="Brodie E.L."/>
            <person name="Williams K.H."/>
            <person name="Hubbard S.S."/>
            <person name="Banfield J.F."/>
        </authorList>
    </citation>
    <scope>NUCLEOTIDE SEQUENCE [LARGE SCALE GENOMIC DNA]</scope>
</reference>
<comment type="caution">
    <text evidence="1">The sequence shown here is derived from an EMBL/GenBank/DDBJ whole genome shotgun (WGS) entry which is preliminary data.</text>
</comment>